<sequence>MKRFLKINGLILGLSIAGLVISCNAEDMVEESELIKVSNATAISPNDMVGQWDLSQMIADAPVDLDGDDQSSTNLLDETSCFNTMNITFFNDGTFNTNNATMSFEEGAGNNEFSCISSRMDGGDWEVRNDSLILTMMIDTYMYTHKKAINMQANTFGFDVTKIESDQYVDDPGNTQASEIRILELGYTRAE</sequence>
<dbReference type="Pfam" id="PF16395">
    <property type="entry name" value="DUF5004"/>
    <property type="match status" value="1"/>
</dbReference>
<organism evidence="2 3">
    <name type="scientific">Christiangramia salexigens</name>
    <dbReference type="NCBI Taxonomy" id="1913577"/>
    <lineage>
        <taxon>Bacteria</taxon>
        <taxon>Pseudomonadati</taxon>
        <taxon>Bacteroidota</taxon>
        <taxon>Flavobacteriia</taxon>
        <taxon>Flavobacteriales</taxon>
        <taxon>Flavobacteriaceae</taxon>
        <taxon>Christiangramia</taxon>
    </lineage>
</organism>
<dbReference type="InterPro" id="IPR032168">
    <property type="entry name" value="DUF5004"/>
</dbReference>
<protein>
    <recommendedName>
        <fullName evidence="4">DUF5004 domain-containing protein</fullName>
    </recommendedName>
</protein>
<feature type="chain" id="PRO_5010180546" description="DUF5004 domain-containing protein" evidence="1">
    <location>
        <begin position="26"/>
        <end position="191"/>
    </location>
</feature>
<dbReference type="OrthoDB" id="1144836at2"/>
<keyword evidence="3" id="KW-1185">Reference proteome</keyword>
<proteinExistence type="predicted"/>
<evidence type="ECO:0000313" key="2">
    <source>
        <dbReference type="EMBL" id="APG60447.1"/>
    </source>
</evidence>
<accession>A0A1L3J5N4</accession>
<evidence type="ECO:0008006" key="4">
    <source>
        <dbReference type="Google" id="ProtNLM"/>
    </source>
</evidence>
<dbReference type="AlphaFoldDB" id="A0A1L3J5N4"/>
<dbReference type="KEGG" id="grl:LPB144_08535"/>
<gene>
    <name evidence="2" type="ORF">LPB144_08535</name>
</gene>
<dbReference type="RefSeq" id="WP_072553094.1">
    <property type="nucleotide sequence ID" value="NZ_CP018153.1"/>
</dbReference>
<keyword evidence="1" id="KW-0732">Signal</keyword>
<name>A0A1L3J5N4_9FLAO</name>
<reference evidence="2 3" key="1">
    <citation type="submission" date="2016-11" db="EMBL/GenBank/DDBJ databases">
        <title>Gramella sp. LPB0144 isolated from marine environment.</title>
        <authorList>
            <person name="Kim E."/>
            <person name="Yi H."/>
        </authorList>
    </citation>
    <scope>NUCLEOTIDE SEQUENCE [LARGE SCALE GENOMIC DNA]</scope>
    <source>
        <strain evidence="2 3">LPB0144</strain>
    </source>
</reference>
<dbReference type="PROSITE" id="PS51257">
    <property type="entry name" value="PROKAR_LIPOPROTEIN"/>
    <property type="match status" value="1"/>
</dbReference>
<evidence type="ECO:0000313" key="3">
    <source>
        <dbReference type="Proteomes" id="UP000182510"/>
    </source>
</evidence>
<dbReference type="Proteomes" id="UP000182510">
    <property type="component" value="Chromosome"/>
</dbReference>
<dbReference type="EMBL" id="CP018153">
    <property type="protein sequence ID" value="APG60447.1"/>
    <property type="molecule type" value="Genomic_DNA"/>
</dbReference>
<feature type="signal peptide" evidence="1">
    <location>
        <begin position="1"/>
        <end position="25"/>
    </location>
</feature>
<evidence type="ECO:0000256" key="1">
    <source>
        <dbReference type="SAM" id="SignalP"/>
    </source>
</evidence>